<dbReference type="Proteomes" id="UP000014680">
    <property type="component" value="Unassembled WGS sequence"/>
</dbReference>
<keyword evidence="3 4" id="KW-0067">ATP-binding</keyword>
<keyword evidence="7" id="KW-0418">Kinase</keyword>
<keyword evidence="2 4" id="KW-0547">Nucleotide-binding</keyword>
<evidence type="ECO:0000256" key="1">
    <source>
        <dbReference type="ARBA" id="ARBA00022527"/>
    </source>
</evidence>
<dbReference type="Pfam" id="PF07714">
    <property type="entry name" value="PK_Tyr_Ser-Thr"/>
    <property type="match status" value="1"/>
</dbReference>
<comment type="similarity">
    <text evidence="5">Belongs to the protein kinase superfamily.</text>
</comment>
<evidence type="ECO:0000313" key="7">
    <source>
        <dbReference type="EMBL" id="ELP92416.1"/>
    </source>
</evidence>
<evidence type="ECO:0000256" key="4">
    <source>
        <dbReference type="PROSITE-ProRule" id="PRU10141"/>
    </source>
</evidence>
<dbReference type="PANTHER" id="PTHR45756:SF1">
    <property type="entry name" value="PROTEIN KINASE DOMAIN CONTAINING PROTEIN"/>
    <property type="match status" value="1"/>
</dbReference>
<dbReference type="InterPro" id="IPR011009">
    <property type="entry name" value="Kinase-like_dom_sf"/>
</dbReference>
<evidence type="ECO:0000313" key="8">
    <source>
        <dbReference type="Proteomes" id="UP000014680"/>
    </source>
</evidence>
<dbReference type="VEuPathDB" id="AmoebaDB:EIN_333530"/>
<evidence type="ECO:0000259" key="6">
    <source>
        <dbReference type="PROSITE" id="PS50011"/>
    </source>
</evidence>
<dbReference type="InterPro" id="IPR017441">
    <property type="entry name" value="Protein_kinase_ATP_BS"/>
</dbReference>
<accession>A0A0A1UB53</accession>
<dbReference type="GO" id="GO:0004709">
    <property type="term" value="F:MAP kinase kinase kinase activity"/>
    <property type="evidence" value="ECO:0007669"/>
    <property type="project" value="UniProtKB-EC"/>
</dbReference>
<reference evidence="7 8" key="1">
    <citation type="submission" date="2012-10" db="EMBL/GenBank/DDBJ databases">
        <authorList>
            <person name="Zafar N."/>
            <person name="Inman J."/>
            <person name="Hall N."/>
            <person name="Lorenzi H."/>
            <person name="Caler E."/>
        </authorList>
    </citation>
    <scope>NUCLEOTIDE SEQUENCE [LARGE SCALE GENOMIC DNA]</scope>
    <source>
        <strain evidence="7 8">IP1</strain>
    </source>
</reference>
<dbReference type="KEGG" id="eiv:EIN_333530"/>
<dbReference type="PROSITE" id="PS50011">
    <property type="entry name" value="PROTEIN_KINASE_DOM"/>
    <property type="match status" value="1"/>
</dbReference>
<keyword evidence="7" id="KW-0808">Transferase</keyword>
<feature type="binding site" evidence="4">
    <location>
        <position position="89"/>
    </location>
    <ligand>
        <name>ATP</name>
        <dbReference type="ChEBI" id="CHEBI:30616"/>
    </ligand>
</feature>
<keyword evidence="8" id="KW-1185">Reference proteome</keyword>
<dbReference type="RefSeq" id="XP_004259187.1">
    <property type="nucleotide sequence ID" value="XM_004259139.1"/>
</dbReference>
<dbReference type="PANTHER" id="PTHR45756">
    <property type="entry name" value="PALMITOYLTRANSFERASE"/>
    <property type="match status" value="1"/>
</dbReference>
<dbReference type="PIRSF" id="PIRSF000654">
    <property type="entry name" value="Integrin-linked_kinase"/>
    <property type="match status" value="1"/>
</dbReference>
<dbReference type="OMA" id="HHIASGM"/>
<dbReference type="SMART" id="SM00220">
    <property type="entry name" value="S_TKc"/>
    <property type="match status" value="1"/>
</dbReference>
<dbReference type="CDD" id="cd13999">
    <property type="entry name" value="STKc_MAP3K-like"/>
    <property type="match status" value="1"/>
</dbReference>
<dbReference type="InterPro" id="IPR053215">
    <property type="entry name" value="TKL_Ser/Thr_kinase"/>
</dbReference>
<dbReference type="EC" id="2.7.11.25" evidence="7"/>
<dbReference type="OrthoDB" id="15958at2759"/>
<dbReference type="GO" id="GO:0005524">
    <property type="term" value="F:ATP binding"/>
    <property type="evidence" value="ECO:0007669"/>
    <property type="project" value="UniProtKB-UniRule"/>
</dbReference>
<proteinExistence type="inferred from homology"/>
<protein>
    <submittedName>
        <fullName evidence="7">Serine/threonine protein kinase HT1, putative</fullName>
        <ecNumber evidence="7">2.7.11.25</ecNumber>
    </submittedName>
</protein>
<dbReference type="EMBL" id="KB206369">
    <property type="protein sequence ID" value="ELP92416.1"/>
    <property type="molecule type" value="Genomic_DNA"/>
</dbReference>
<evidence type="ECO:0000256" key="2">
    <source>
        <dbReference type="ARBA" id="ARBA00022741"/>
    </source>
</evidence>
<dbReference type="InterPro" id="IPR000719">
    <property type="entry name" value="Prot_kinase_dom"/>
</dbReference>
<dbReference type="InterPro" id="IPR001245">
    <property type="entry name" value="Ser-Thr/Tyr_kinase_cat_dom"/>
</dbReference>
<evidence type="ECO:0000256" key="5">
    <source>
        <dbReference type="RuleBase" id="RU000304"/>
    </source>
</evidence>
<dbReference type="Gene3D" id="1.10.510.10">
    <property type="entry name" value="Transferase(Phosphotransferase) domain 1"/>
    <property type="match status" value="1"/>
</dbReference>
<organism evidence="7 8">
    <name type="scientific">Entamoeba invadens IP1</name>
    <dbReference type="NCBI Taxonomy" id="370355"/>
    <lineage>
        <taxon>Eukaryota</taxon>
        <taxon>Amoebozoa</taxon>
        <taxon>Evosea</taxon>
        <taxon>Archamoebae</taxon>
        <taxon>Mastigamoebida</taxon>
        <taxon>Entamoebidae</taxon>
        <taxon>Entamoeba</taxon>
    </lineage>
</organism>
<dbReference type="SUPFAM" id="SSF56112">
    <property type="entry name" value="Protein kinase-like (PK-like)"/>
    <property type="match status" value="1"/>
</dbReference>
<name>A0A0A1UB53_ENTIV</name>
<dbReference type="PRINTS" id="PR00109">
    <property type="entry name" value="TYRKINASE"/>
</dbReference>
<feature type="domain" description="Protein kinase" evidence="6">
    <location>
        <begin position="61"/>
        <end position="327"/>
    </location>
</feature>
<dbReference type="GeneID" id="14891426"/>
<keyword evidence="1 5" id="KW-0723">Serine/threonine-protein kinase</keyword>
<dbReference type="PROSITE" id="PS00107">
    <property type="entry name" value="PROTEIN_KINASE_ATP"/>
    <property type="match status" value="1"/>
</dbReference>
<evidence type="ECO:0000256" key="3">
    <source>
        <dbReference type="ARBA" id="ARBA00022840"/>
    </source>
</evidence>
<dbReference type="PROSITE" id="PS00108">
    <property type="entry name" value="PROTEIN_KINASE_ST"/>
    <property type="match status" value="1"/>
</dbReference>
<sequence>MTIPKGKAIEFEMFLTPQCSCRIDDVVILFSLNMKKGITSEIPLKISAVTELSTKIDPDELIEEKKLGEGSFGVVYKGFYRENVVAIKKMKSLQINNAKLMEEFSNEVSMLGKFRCDYIVHFYGAVFIPNKVCMVTEFAKFGSLNDLITHKNKEENNMNKRVKFMLDASKGILYLHENGILHRDIKPDNILIFSLDLNEKVNAKLTDFGSSRNINMLMTNMTFTKGIGTPKFMSPEVLKKEKYKKSSDIYSFAITMYECFIWGESYPKTQFKYPWEVADFVSAGKRMKIKRSIPDELINLIENCWTQNPEERFSIDKVLDELGNCFVKF</sequence>
<dbReference type="AlphaFoldDB" id="A0A0A1UB53"/>
<dbReference type="InterPro" id="IPR008271">
    <property type="entry name" value="Ser/Thr_kinase_AS"/>
</dbReference>
<gene>
    <name evidence="7" type="ORF">EIN_333530</name>
</gene>